<keyword evidence="4" id="KW-0479">Metal-binding</keyword>
<evidence type="ECO:0000256" key="5">
    <source>
        <dbReference type="SAM" id="MobiDB-lite"/>
    </source>
</evidence>
<dbReference type="InterPro" id="IPR029035">
    <property type="entry name" value="DHS-like_NAD/FAD-binding_dom"/>
</dbReference>
<evidence type="ECO:0000256" key="3">
    <source>
        <dbReference type="ARBA" id="ARBA00023027"/>
    </source>
</evidence>
<feature type="compositionally biased region" description="Polar residues" evidence="5">
    <location>
        <begin position="496"/>
        <end position="506"/>
    </location>
</feature>
<feature type="active site" description="Proton acceptor" evidence="4">
    <location>
        <position position="249"/>
    </location>
</feature>
<dbReference type="AlphaFoldDB" id="F0XKY6"/>
<dbReference type="PANTHER" id="PTHR47651:SF17">
    <property type="entry name" value="DEACETYLASE SIRTUIN-TYPE DOMAIN-CONTAINING PROTEIN"/>
    <property type="match status" value="1"/>
</dbReference>
<feature type="domain" description="Deacetylase sirtuin-type" evidence="6">
    <location>
        <begin position="105"/>
        <end position="407"/>
    </location>
</feature>
<proteinExistence type="inferred from homology"/>
<feature type="compositionally biased region" description="Polar residues" evidence="5">
    <location>
        <begin position="48"/>
        <end position="61"/>
    </location>
</feature>
<dbReference type="eggNOG" id="KOG2684">
    <property type="taxonomic scope" value="Eukaryota"/>
</dbReference>
<accession>F0XKY6</accession>
<feature type="binding site" evidence="4">
    <location>
        <position position="260"/>
    </location>
    <ligand>
        <name>Zn(2+)</name>
        <dbReference type="ChEBI" id="CHEBI:29105"/>
    </ligand>
</feature>
<evidence type="ECO:0000259" key="6">
    <source>
        <dbReference type="PROSITE" id="PS50305"/>
    </source>
</evidence>
<dbReference type="InterPro" id="IPR003000">
    <property type="entry name" value="Sirtuin"/>
</dbReference>
<feature type="compositionally biased region" description="Low complexity" evidence="5">
    <location>
        <begin position="14"/>
        <end position="29"/>
    </location>
</feature>
<keyword evidence="2" id="KW-0808">Transferase</keyword>
<reference evidence="7 8" key="1">
    <citation type="journal article" date="2011" name="Proc. Natl. Acad. Sci. U.S.A.">
        <title>Genome and transcriptome analyses of the mountain pine beetle-fungal symbiont Grosmannia clavigera, a lodgepole pine pathogen.</title>
        <authorList>
            <person name="DiGuistini S."/>
            <person name="Wang Y."/>
            <person name="Liao N.Y."/>
            <person name="Taylor G."/>
            <person name="Tanguay P."/>
            <person name="Feau N."/>
            <person name="Henrissat B."/>
            <person name="Chan S.K."/>
            <person name="Hesse-Orce U."/>
            <person name="Alamouti S.M."/>
            <person name="Tsui C.K.M."/>
            <person name="Docking R.T."/>
            <person name="Levasseur A."/>
            <person name="Haridas S."/>
            <person name="Robertson G."/>
            <person name="Birol I."/>
            <person name="Holt R.A."/>
            <person name="Marra M.A."/>
            <person name="Hamelin R.C."/>
            <person name="Hirst M."/>
            <person name="Jones S.J.M."/>
            <person name="Bohlmann J."/>
            <person name="Breuil C."/>
        </authorList>
    </citation>
    <scope>NUCLEOTIDE SEQUENCE [LARGE SCALE GENOMIC DNA]</scope>
    <source>
        <strain evidence="8">kw1407 / UAMH 11150</strain>
    </source>
</reference>
<dbReference type="GeneID" id="25981752"/>
<evidence type="ECO:0000256" key="2">
    <source>
        <dbReference type="ARBA" id="ARBA00022679"/>
    </source>
</evidence>
<gene>
    <name evidence="7" type="ORF">CMQ_8130</name>
</gene>
<dbReference type="Gene3D" id="3.30.1600.10">
    <property type="entry name" value="SIR2/SIRT2 'Small Domain"/>
    <property type="match status" value="1"/>
</dbReference>
<keyword evidence="3" id="KW-0520">NAD</keyword>
<evidence type="ECO:0000313" key="7">
    <source>
        <dbReference type="EMBL" id="EFX01664.1"/>
    </source>
</evidence>
<dbReference type="InParanoid" id="F0XKY6"/>
<feature type="region of interest" description="Disordered" evidence="5">
    <location>
        <begin position="1"/>
        <end position="108"/>
    </location>
</feature>
<protein>
    <submittedName>
        <fullName evidence="7">Sir2 family histone deacetylase</fullName>
    </submittedName>
</protein>
<dbReference type="HOGENOM" id="CLU_021544_2_0_1"/>
<feature type="binding site" evidence="4">
    <location>
        <position position="257"/>
    </location>
    <ligand>
        <name>Zn(2+)</name>
        <dbReference type="ChEBI" id="CHEBI:29105"/>
    </ligand>
</feature>
<name>F0XKY6_GROCL</name>
<dbReference type="STRING" id="655863.F0XKY6"/>
<dbReference type="InterPro" id="IPR026590">
    <property type="entry name" value="Ssirtuin_cat_dom"/>
</dbReference>
<keyword evidence="4" id="KW-0862">Zinc</keyword>
<dbReference type="Gene3D" id="3.40.50.1220">
    <property type="entry name" value="TPP-binding domain"/>
    <property type="match status" value="1"/>
</dbReference>
<organism evidence="8">
    <name type="scientific">Grosmannia clavigera (strain kw1407 / UAMH 11150)</name>
    <name type="common">Blue stain fungus</name>
    <name type="synonym">Graphiocladiella clavigera</name>
    <dbReference type="NCBI Taxonomy" id="655863"/>
    <lineage>
        <taxon>Eukaryota</taxon>
        <taxon>Fungi</taxon>
        <taxon>Dikarya</taxon>
        <taxon>Ascomycota</taxon>
        <taxon>Pezizomycotina</taxon>
        <taxon>Sordariomycetes</taxon>
        <taxon>Sordariomycetidae</taxon>
        <taxon>Ophiostomatales</taxon>
        <taxon>Ophiostomataceae</taxon>
        <taxon>Leptographium</taxon>
    </lineage>
</organism>
<dbReference type="RefSeq" id="XP_014171146.1">
    <property type="nucleotide sequence ID" value="XM_014315671.1"/>
</dbReference>
<feature type="binding site" evidence="4">
    <location>
        <position position="279"/>
    </location>
    <ligand>
        <name>Zn(2+)</name>
        <dbReference type="ChEBI" id="CHEBI:29105"/>
    </ligand>
</feature>
<keyword evidence="8" id="KW-1185">Reference proteome</keyword>
<dbReference type="EMBL" id="GL629788">
    <property type="protein sequence ID" value="EFX01664.1"/>
    <property type="molecule type" value="Genomic_DNA"/>
</dbReference>
<dbReference type="OrthoDB" id="2919105at2759"/>
<comment type="similarity">
    <text evidence="1">Belongs to the sirtuin family. Class I subfamily.</text>
</comment>
<dbReference type="InterPro" id="IPR026591">
    <property type="entry name" value="Sirtuin_cat_small_dom_sf"/>
</dbReference>
<dbReference type="GO" id="GO:0016740">
    <property type="term" value="F:transferase activity"/>
    <property type="evidence" value="ECO:0007669"/>
    <property type="project" value="UniProtKB-KW"/>
</dbReference>
<feature type="region of interest" description="Disordered" evidence="5">
    <location>
        <begin position="460"/>
        <end position="567"/>
    </location>
</feature>
<feature type="binding site" evidence="4">
    <location>
        <position position="282"/>
    </location>
    <ligand>
        <name>Zn(2+)</name>
        <dbReference type="ChEBI" id="CHEBI:29105"/>
    </ligand>
</feature>
<sequence length="652" mass="71438">MDDLLLSAASPYEPSSTLPSSPLTDLSRTPSPPSSPVRSSPDPPTRYPSPSMTSQSGCTTPRKTHHYDAPRDPHRRGDSPPPAKRRRVQTPRPRMTRHVDLANPTPESEEELSHLIQALQKKKKIVVIAGAGISVSAGIPDFRSSTGLFTTLREQHGIRASGKHLFDASVYKHDASTSSFHAMVRELAHLTQKARPTSFHHMLASIATEGRLMRLYSQNIDGIDTALKPLSTTVPLNSKGPWPVTIQLHGGLEKMVCSKCGNLESFDGSRFDGPEPPECDECAEIDKLRTSFAGKRSHGIGRLRPRIVLYNEYNPDEEAIGNVSRADLRRGPDAVIVVGTSLKIPGVRRLVKELCQVTRSRRDGMTAWINVDNEPQGAEFKECWDTIVRGSCDDIARLANLRPWDQPDDIGSPSKWLLAGYETHADSKLEVVLESSPLKKSQNILGNQIVNGIKVEESAAEEKAKKAHTSSPIESIPTPIPSPKPARKRLPEQRKASSAQQSQLPFQQIRKSDNGLMATKGVESKEDTKPAVESLAKRKGGLSSSAKPPKKQRQPKGKKDAKPSKINIATNFRKTKNTSDSTLLFKTRKPLPIGKPKQQDDDINHVKWDGLGCVVAPDAPTVSRPTSPTELQTAGLTISPKSKPHGMAQFID</sequence>
<evidence type="ECO:0000256" key="1">
    <source>
        <dbReference type="ARBA" id="ARBA00006924"/>
    </source>
</evidence>
<dbReference type="GO" id="GO:0046872">
    <property type="term" value="F:metal ion binding"/>
    <property type="evidence" value="ECO:0007669"/>
    <property type="project" value="UniProtKB-KW"/>
</dbReference>
<dbReference type="SUPFAM" id="SSF52467">
    <property type="entry name" value="DHS-like NAD/FAD-binding domain"/>
    <property type="match status" value="1"/>
</dbReference>
<dbReference type="Proteomes" id="UP000007796">
    <property type="component" value="Unassembled WGS sequence"/>
</dbReference>
<feature type="region of interest" description="Disordered" evidence="5">
    <location>
        <begin position="619"/>
        <end position="652"/>
    </location>
</feature>
<feature type="compositionally biased region" description="Basic and acidic residues" evidence="5">
    <location>
        <begin position="66"/>
        <end position="78"/>
    </location>
</feature>
<feature type="compositionally biased region" description="Pro residues" evidence="5">
    <location>
        <begin position="30"/>
        <end position="47"/>
    </location>
</feature>
<feature type="compositionally biased region" description="Polar residues" evidence="5">
    <location>
        <begin position="623"/>
        <end position="640"/>
    </location>
</feature>
<dbReference type="PANTHER" id="PTHR47651">
    <property type="entry name" value="NAD-DEPENDENT HISTONE DEACETYLASE HST4"/>
    <property type="match status" value="1"/>
</dbReference>
<evidence type="ECO:0000256" key="4">
    <source>
        <dbReference type="PROSITE-ProRule" id="PRU00236"/>
    </source>
</evidence>
<evidence type="ECO:0000313" key="8">
    <source>
        <dbReference type="Proteomes" id="UP000007796"/>
    </source>
</evidence>
<dbReference type="Pfam" id="PF02146">
    <property type="entry name" value="SIR2"/>
    <property type="match status" value="1"/>
</dbReference>
<dbReference type="PROSITE" id="PS50305">
    <property type="entry name" value="SIRTUIN"/>
    <property type="match status" value="1"/>
</dbReference>
<dbReference type="GO" id="GO:0070403">
    <property type="term" value="F:NAD+ binding"/>
    <property type="evidence" value="ECO:0007669"/>
    <property type="project" value="InterPro"/>
</dbReference>